<name>A0A167UID8_9AGAM</name>
<evidence type="ECO:0000256" key="1">
    <source>
        <dbReference type="SAM" id="MobiDB-lite"/>
    </source>
</evidence>
<keyword evidence="4" id="KW-1185">Reference proteome</keyword>
<proteinExistence type="predicted"/>
<dbReference type="AlphaFoldDB" id="A0A167UID8"/>
<sequence>MCMFAERREDLSSSRQRMSEMSVLFFPLLQSHLYHSPQPVFRPHPASPTNHPTRMSNGPTKGMRRPPSSTLSGLILDFRGRISQSRRPGVHWKEVGMQVIVVLVG</sequence>
<reference evidence="2 4" key="1">
    <citation type="journal article" date="2016" name="Mol. Biol. Evol.">
        <title>Comparative Genomics of Early-Diverging Mushroom-Forming Fungi Provides Insights into the Origins of Lignocellulose Decay Capabilities.</title>
        <authorList>
            <person name="Nagy L.G."/>
            <person name="Riley R."/>
            <person name="Tritt A."/>
            <person name="Adam C."/>
            <person name="Daum C."/>
            <person name="Floudas D."/>
            <person name="Sun H."/>
            <person name="Yadav J.S."/>
            <person name="Pangilinan J."/>
            <person name="Larsson K.H."/>
            <person name="Matsuura K."/>
            <person name="Barry K."/>
            <person name="Labutti K."/>
            <person name="Kuo R."/>
            <person name="Ohm R.A."/>
            <person name="Bhattacharya S.S."/>
            <person name="Shirouzu T."/>
            <person name="Yoshinaga Y."/>
            <person name="Martin F.M."/>
            <person name="Grigoriev I.V."/>
            <person name="Hibbett D.S."/>
        </authorList>
    </citation>
    <scope>NUCLEOTIDE SEQUENCE [LARGE SCALE GENOMIC DNA]</scope>
    <source>
        <strain evidence="2 4">CBS 109695</strain>
    </source>
</reference>
<feature type="compositionally biased region" description="Polar residues" evidence="1">
    <location>
        <begin position="47"/>
        <end position="59"/>
    </location>
</feature>
<accession>A0A167UID8</accession>
<feature type="region of interest" description="Disordered" evidence="1">
    <location>
        <begin position="37"/>
        <end position="71"/>
    </location>
</feature>
<evidence type="ECO:0000313" key="4">
    <source>
        <dbReference type="Proteomes" id="UP000076532"/>
    </source>
</evidence>
<gene>
    <name evidence="3" type="ORF">FIBSPDRAFT_851454</name>
    <name evidence="2" type="ORF">FIBSPDRAFT_878966</name>
</gene>
<protein>
    <submittedName>
        <fullName evidence="2">Uncharacterized protein</fullName>
    </submittedName>
</protein>
<dbReference type="Proteomes" id="UP000076532">
    <property type="component" value="Unassembled WGS sequence"/>
</dbReference>
<dbReference type="EMBL" id="KV417498">
    <property type="protein sequence ID" value="KZP29457.1"/>
    <property type="molecule type" value="Genomic_DNA"/>
</dbReference>
<organism evidence="2 4">
    <name type="scientific">Athelia psychrophila</name>
    <dbReference type="NCBI Taxonomy" id="1759441"/>
    <lineage>
        <taxon>Eukaryota</taxon>
        <taxon>Fungi</taxon>
        <taxon>Dikarya</taxon>
        <taxon>Basidiomycota</taxon>
        <taxon>Agaricomycotina</taxon>
        <taxon>Agaricomycetes</taxon>
        <taxon>Agaricomycetidae</taxon>
        <taxon>Atheliales</taxon>
        <taxon>Atheliaceae</taxon>
        <taxon>Athelia</taxon>
    </lineage>
</organism>
<evidence type="ECO:0000313" key="3">
    <source>
        <dbReference type="EMBL" id="KZP29457.1"/>
    </source>
</evidence>
<dbReference type="EMBL" id="KV417974">
    <property type="protein sequence ID" value="KZP03976.1"/>
    <property type="molecule type" value="Genomic_DNA"/>
</dbReference>
<evidence type="ECO:0000313" key="2">
    <source>
        <dbReference type="EMBL" id="KZP03976.1"/>
    </source>
</evidence>